<feature type="domain" description="Glycosyltransferase 2-like" evidence="8">
    <location>
        <begin position="371"/>
        <end position="568"/>
    </location>
</feature>
<keyword evidence="4 7" id="KW-0812">Transmembrane</keyword>
<protein>
    <recommendedName>
        <fullName evidence="8">Glycosyltransferase 2-like domain-containing protein</fullName>
    </recommendedName>
</protein>
<feature type="transmembrane region" description="Helical" evidence="7">
    <location>
        <begin position="546"/>
        <end position="567"/>
    </location>
</feature>
<dbReference type="GO" id="GO:0016757">
    <property type="term" value="F:glycosyltransferase activity"/>
    <property type="evidence" value="ECO:0007669"/>
    <property type="project" value="UniProtKB-KW"/>
</dbReference>
<dbReference type="EMBL" id="PIUK01000001">
    <property type="protein sequence ID" value="MBY6274627.1"/>
    <property type="molecule type" value="Genomic_DNA"/>
</dbReference>
<feature type="transmembrane region" description="Helical" evidence="7">
    <location>
        <begin position="6"/>
        <end position="29"/>
    </location>
</feature>
<dbReference type="GO" id="GO:0016020">
    <property type="term" value="C:membrane"/>
    <property type="evidence" value="ECO:0007669"/>
    <property type="project" value="UniProtKB-SubCell"/>
</dbReference>
<proteinExistence type="predicted"/>
<dbReference type="SUPFAM" id="SSF53448">
    <property type="entry name" value="Nucleotide-diphospho-sugar transferases"/>
    <property type="match status" value="1"/>
</dbReference>
<evidence type="ECO:0000313" key="9">
    <source>
        <dbReference type="EMBL" id="MBY6274627.1"/>
    </source>
</evidence>
<keyword evidence="3" id="KW-0808">Transferase</keyword>
<name>A0A953LIE4_SYMTR</name>
<evidence type="ECO:0000313" key="10">
    <source>
        <dbReference type="Proteomes" id="UP000732377"/>
    </source>
</evidence>
<dbReference type="InterPro" id="IPR050321">
    <property type="entry name" value="Glycosyltr_2/OpgH_subfam"/>
</dbReference>
<comment type="subcellular location">
    <subcellularLocation>
        <location evidence="1">Membrane</location>
        <topology evidence="1">Multi-pass membrane protein</topology>
    </subcellularLocation>
</comment>
<evidence type="ECO:0000256" key="4">
    <source>
        <dbReference type="ARBA" id="ARBA00022692"/>
    </source>
</evidence>
<dbReference type="PANTHER" id="PTHR43867">
    <property type="entry name" value="CELLULOSE SYNTHASE CATALYTIC SUBUNIT A [UDP-FORMING]"/>
    <property type="match status" value="1"/>
</dbReference>
<comment type="caution">
    <text evidence="9">The sequence shown here is derived from an EMBL/GenBank/DDBJ whole genome shotgun (WGS) entry which is preliminary data.</text>
</comment>
<evidence type="ECO:0000259" key="8">
    <source>
        <dbReference type="Pfam" id="PF13632"/>
    </source>
</evidence>
<evidence type="ECO:0000256" key="1">
    <source>
        <dbReference type="ARBA" id="ARBA00004141"/>
    </source>
</evidence>
<keyword evidence="6 7" id="KW-0472">Membrane</keyword>
<evidence type="ECO:0000256" key="6">
    <source>
        <dbReference type="ARBA" id="ARBA00023136"/>
    </source>
</evidence>
<dbReference type="RefSeq" id="WP_011195805.1">
    <property type="nucleotide sequence ID" value="NZ_JACSIR010000011.1"/>
</dbReference>
<feature type="transmembrane region" description="Helical" evidence="7">
    <location>
        <begin position="579"/>
        <end position="600"/>
    </location>
</feature>
<gene>
    <name evidence="9" type="ORF">CWE10_00190</name>
</gene>
<reference evidence="9" key="1">
    <citation type="submission" date="2017-11" db="EMBL/GenBank/DDBJ databases">
        <title>Three new genomes from thermophilic consortium.</title>
        <authorList>
            <person name="Quaggio R."/>
            <person name="Amgarten D."/>
            <person name="Setubal J.C."/>
        </authorList>
    </citation>
    <scope>NUCLEOTIDE SEQUENCE</scope>
    <source>
        <strain evidence="9">ZCTH01-B2</strain>
    </source>
</reference>
<dbReference type="PANTHER" id="PTHR43867:SF2">
    <property type="entry name" value="CELLULOSE SYNTHASE CATALYTIC SUBUNIT A [UDP-FORMING]"/>
    <property type="match status" value="1"/>
</dbReference>
<evidence type="ECO:0000256" key="2">
    <source>
        <dbReference type="ARBA" id="ARBA00022676"/>
    </source>
</evidence>
<keyword evidence="2" id="KW-0328">Glycosyltransferase</keyword>
<dbReference type="Gene3D" id="3.90.550.10">
    <property type="entry name" value="Spore Coat Polysaccharide Biosynthesis Protein SpsA, Chain A"/>
    <property type="match status" value="2"/>
</dbReference>
<evidence type="ECO:0000256" key="5">
    <source>
        <dbReference type="ARBA" id="ARBA00022989"/>
    </source>
</evidence>
<accession>A0A953LIE4</accession>
<dbReference type="OMA" id="AISHEWH"/>
<evidence type="ECO:0000256" key="7">
    <source>
        <dbReference type="SAM" id="Phobius"/>
    </source>
</evidence>
<sequence length="660" mass="73658">MQLDTAAWVYLVAVGLHLFFFLLFLRLLWWKRYADTRYWKRRPALSLERVTARAREHGIALPRVSLIVPARNEADVIERTVDHLAGLTYPPHLYEVLVVTDEKEAQAAAESRTAAVTGAARALRGCADVPDPDTQAGGLIMALVAGLALDGIGEVSRRLGPNEGLRHLKRIPAPLLRPIIWDAACRLLRKGSRGVDHHVVRSLRSRLPGLGQEPLQRAYAALLSLAIPCAVAFASLRGEDGAALGRRLASLAAQAHHSLTRELILSLCTALAANLTARLEALAADPQLEQRLADAYREVYPTTQDIMERKVAEYSRRKDAPAVRHVVVPADFDGRLGGRRLGVPVPSTKGRALNWALGFIDGRSTWCGFYDAESRPDSRVLLYLAHRVVEARAADVPLPRIFQGPVFQVRNWYDMGAFCKLASLFTAISHEWHLPVVYRSIPFVGGTNVFVETRLLVEIGGFDSTTLTEDLELGTRAWLKARAWPEYLPYPSSEQTPPTFMGFYRQRLRWASGHIQVMRKIRAEGDGSPEQRRLLRSLWFKGQGQWLFYQAATLVPLTVLILWALGLVDPTVLPPAWRYGLHMVSTVYIGFAVYIFLRYMRYVDPASRPMMWLGQLGAVGQILVLPLAGFLFPVPYFSALVLAAVGKGPSHWVKTPRTRE</sequence>
<dbReference type="Proteomes" id="UP000732377">
    <property type="component" value="Unassembled WGS sequence"/>
</dbReference>
<dbReference type="InterPro" id="IPR029044">
    <property type="entry name" value="Nucleotide-diphossugar_trans"/>
</dbReference>
<dbReference type="AlphaFoldDB" id="A0A953LIE4"/>
<organism evidence="9 10">
    <name type="scientific">Symbiobacterium thermophilum</name>
    <dbReference type="NCBI Taxonomy" id="2734"/>
    <lineage>
        <taxon>Bacteria</taxon>
        <taxon>Bacillati</taxon>
        <taxon>Bacillota</taxon>
        <taxon>Clostridia</taxon>
        <taxon>Eubacteriales</taxon>
        <taxon>Symbiobacteriaceae</taxon>
        <taxon>Symbiobacterium</taxon>
    </lineage>
</organism>
<dbReference type="Pfam" id="PF13632">
    <property type="entry name" value="Glyco_trans_2_3"/>
    <property type="match status" value="1"/>
</dbReference>
<keyword evidence="5 7" id="KW-1133">Transmembrane helix</keyword>
<evidence type="ECO:0000256" key="3">
    <source>
        <dbReference type="ARBA" id="ARBA00022679"/>
    </source>
</evidence>
<dbReference type="InterPro" id="IPR001173">
    <property type="entry name" value="Glyco_trans_2-like"/>
</dbReference>